<keyword evidence="2 4" id="KW-0378">Hydrolase</keyword>
<dbReference type="SUPFAM" id="SSF101478">
    <property type="entry name" value="ADP-ribosylglycohydrolase"/>
    <property type="match status" value="1"/>
</dbReference>
<dbReference type="AlphaFoldDB" id="A0A844HM05"/>
<feature type="binding site" evidence="3">
    <location>
        <position position="306"/>
    </location>
    <ligand>
        <name>Mg(2+)</name>
        <dbReference type="ChEBI" id="CHEBI:18420"/>
        <label>1</label>
    </ligand>
</feature>
<comment type="cofactor">
    <cofactor evidence="3">
        <name>Mg(2+)</name>
        <dbReference type="ChEBI" id="CHEBI:18420"/>
    </cofactor>
    <text evidence="3">Binds 2 magnesium ions per subunit.</text>
</comment>
<evidence type="ECO:0000256" key="1">
    <source>
        <dbReference type="ARBA" id="ARBA00010702"/>
    </source>
</evidence>
<dbReference type="Pfam" id="PF03747">
    <property type="entry name" value="ADP_ribosyl_GH"/>
    <property type="match status" value="1"/>
</dbReference>
<dbReference type="EMBL" id="WMIG01000005">
    <property type="protein sequence ID" value="MTH60048.1"/>
    <property type="molecule type" value="Genomic_DNA"/>
</dbReference>
<feature type="binding site" evidence="3">
    <location>
        <position position="84"/>
    </location>
    <ligand>
        <name>Mg(2+)</name>
        <dbReference type="ChEBI" id="CHEBI:18420"/>
        <label>1</label>
    </ligand>
</feature>
<dbReference type="OrthoDB" id="9806482at2"/>
<protein>
    <submittedName>
        <fullName evidence="4">ADP-ribosylglycohydrolase family protein</fullName>
    </submittedName>
</protein>
<dbReference type="InterPro" id="IPR005502">
    <property type="entry name" value="Ribosyl_crysJ1"/>
</dbReference>
<keyword evidence="3" id="KW-0460">Magnesium</keyword>
<keyword evidence="5" id="KW-1185">Reference proteome</keyword>
<feature type="binding site" evidence="3">
    <location>
        <position position="305"/>
    </location>
    <ligand>
        <name>Mg(2+)</name>
        <dbReference type="ChEBI" id="CHEBI:18420"/>
        <label>2</label>
    </ligand>
</feature>
<comment type="caution">
    <text evidence="4">The sequence shown here is derived from an EMBL/GenBank/DDBJ whole genome shotgun (WGS) entry which is preliminary data.</text>
</comment>
<dbReference type="GO" id="GO:0016787">
    <property type="term" value="F:hydrolase activity"/>
    <property type="evidence" value="ECO:0007669"/>
    <property type="project" value="UniProtKB-KW"/>
</dbReference>
<evidence type="ECO:0000256" key="2">
    <source>
        <dbReference type="ARBA" id="ARBA00022801"/>
    </source>
</evidence>
<dbReference type="Gene3D" id="1.10.4080.10">
    <property type="entry name" value="ADP-ribosylation/Crystallin J1"/>
    <property type="match status" value="1"/>
</dbReference>
<evidence type="ECO:0000313" key="5">
    <source>
        <dbReference type="Proteomes" id="UP000449846"/>
    </source>
</evidence>
<dbReference type="InterPro" id="IPR036705">
    <property type="entry name" value="Ribosyl_crysJ1_sf"/>
</dbReference>
<proteinExistence type="inferred from homology"/>
<dbReference type="InterPro" id="IPR050792">
    <property type="entry name" value="ADP-ribosylglycohydrolase"/>
</dbReference>
<evidence type="ECO:0000256" key="3">
    <source>
        <dbReference type="PIRSR" id="PIRSR605502-1"/>
    </source>
</evidence>
<dbReference type="GO" id="GO:0046872">
    <property type="term" value="F:metal ion binding"/>
    <property type="evidence" value="ECO:0007669"/>
    <property type="project" value="UniProtKB-KW"/>
</dbReference>
<feature type="binding site" evidence="3">
    <location>
        <position position="83"/>
    </location>
    <ligand>
        <name>Mg(2+)</name>
        <dbReference type="ChEBI" id="CHEBI:18420"/>
        <label>1</label>
    </ligand>
</feature>
<dbReference type="PANTHER" id="PTHR16222">
    <property type="entry name" value="ADP-RIBOSYLGLYCOHYDROLASE"/>
    <property type="match status" value="1"/>
</dbReference>
<accession>A0A844HM05</accession>
<dbReference type="Proteomes" id="UP000449846">
    <property type="component" value="Unassembled WGS sequence"/>
</dbReference>
<comment type="similarity">
    <text evidence="1">Belongs to the ADP-ribosylglycohydrolase family.</text>
</comment>
<gene>
    <name evidence="4" type="ORF">GL300_12595</name>
</gene>
<feature type="binding site" evidence="3">
    <location>
        <position position="303"/>
    </location>
    <ligand>
        <name>Mg(2+)</name>
        <dbReference type="ChEBI" id="CHEBI:18420"/>
        <label>1</label>
    </ligand>
</feature>
<dbReference type="PANTHER" id="PTHR16222:SF24">
    <property type="entry name" value="ADP-RIBOSYLHYDROLASE ARH3"/>
    <property type="match status" value="1"/>
</dbReference>
<reference evidence="4 5" key="1">
    <citation type="submission" date="2019-11" db="EMBL/GenBank/DDBJ databases">
        <authorList>
            <person name="Dong K."/>
        </authorList>
    </citation>
    <scope>NUCLEOTIDE SEQUENCE [LARGE SCALE GENOMIC DNA]</scope>
    <source>
        <strain evidence="4 5">NBRC 112902</strain>
    </source>
</reference>
<sequence length="364" mass="39079">MQLLFDDPAHINRNAKGNFMRHYITGPEVDPVTQKIRGCLFGGAAGDALGAEIEFWDLARIRQRFPEGLTSFSPHDGRSGRITDDTQMTLFTAEGLICATVRAADKGICAPEAVVHHALLRWFRTQGGRPQMQVSDVGLIRDARLQKRRAPGNTCLSALAAAKQFGEPARNDSKGCGTIMRAAPCALIAHSAEQAEQLARDTSALTHGHVLGIEAAVAFARILFEVFEGAPLERAIASVRLSPPIMAALEAAQRAPRDGRPETVESLGGGWVAEEALAIALYAALAGRDFWHGLQIAVTHSGDSDSTGAIAGNLLGLLYPEQALALRHELECSDVIARIARDLALARHGRAEFAEALGDQYPGW</sequence>
<keyword evidence="3" id="KW-0479">Metal-binding</keyword>
<evidence type="ECO:0000313" key="4">
    <source>
        <dbReference type="EMBL" id="MTH60048.1"/>
    </source>
</evidence>
<name>A0A844HM05_9RHOB</name>
<feature type="binding site" evidence="3">
    <location>
        <position position="85"/>
    </location>
    <ligand>
        <name>Mg(2+)</name>
        <dbReference type="ChEBI" id="CHEBI:18420"/>
        <label>1</label>
    </ligand>
</feature>
<organism evidence="4 5">
    <name type="scientific">Paracoccus litorisediminis</name>
    <dbReference type="NCBI Taxonomy" id="2006130"/>
    <lineage>
        <taxon>Bacteria</taxon>
        <taxon>Pseudomonadati</taxon>
        <taxon>Pseudomonadota</taxon>
        <taxon>Alphaproteobacteria</taxon>
        <taxon>Rhodobacterales</taxon>
        <taxon>Paracoccaceae</taxon>
        <taxon>Paracoccus</taxon>
    </lineage>
</organism>